<dbReference type="SUPFAM" id="SSF51905">
    <property type="entry name" value="FAD/NAD(P)-binding domain"/>
    <property type="match status" value="1"/>
</dbReference>
<evidence type="ECO:0000313" key="7">
    <source>
        <dbReference type="Proteomes" id="UP000235682"/>
    </source>
</evidence>
<evidence type="ECO:0000259" key="5">
    <source>
        <dbReference type="Pfam" id="PF01266"/>
    </source>
</evidence>
<evidence type="ECO:0000256" key="2">
    <source>
        <dbReference type="ARBA" id="ARBA00009410"/>
    </source>
</evidence>
<evidence type="ECO:0000256" key="3">
    <source>
        <dbReference type="ARBA" id="ARBA00022630"/>
    </source>
</evidence>
<protein>
    <submittedName>
        <fullName evidence="6">FAD-binding oxidoreductase</fullName>
    </submittedName>
</protein>
<dbReference type="InterPro" id="IPR036188">
    <property type="entry name" value="FAD/NAD-bd_sf"/>
</dbReference>
<dbReference type="Proteomes" id="UP000235682">
    <property type="component" value="Unassembled WGS sequence"/>
</dbReference>
<dbReference type="EMBL" id="PNHE01000012">
    <property type="protein sequence ID" value="PMC58520.1"/>
    <property type="molecule type" value="Genomic_DNA"/>
</dbReference>
<reference evidence="6 7" key="1">
    <citation type="submission" date="2017-09" db="EMBL/GenBank/DDBJ databases">
        <title>Bacterial strain isolated from the female urinary microbiota.</title>
        <authorList>
            <person name="Thomas-White K."/>
            <person name="Kumar N."/>
            <person name="Forster S."/>
            <person name="Putonti C."/>
            <person name="Lawley T."/>
            <person name="Wolfe A.J."/>
        </authorList>
    </citation>
    <scope>NUCLEOTIDE SEQUENCE [LARGE SCALE GENOMIC DNA]</scope>
    <source>
        <strain evidence="6 7">UMB0852</strain>
    </source>
</reference>
<evidence type="ECO:0000313" key="6">
    <source>
        <dbReference type="EMBL" id="PMC58520.1"/>
    </source>
</evidence>
<keyword evidence="3" id="KW-0285">Flavoprotein</keyword>
<feature type="domain" description="FAD dependent oxidoreductase" evidence="5">
    <location>
        <begin position="6"/>
        <end position="347"/>
    </location>
</feature>
<dbReference type="Gene3D" id="3.30.9.10">
    <property type="entry name" value="D-Amino Acid Oxidase, subunit A, domain 2"/>
    <property type="match status" value="1"/>
</dbReference>
<dbReference type="SUPFAM" id="SSF54373">
    <property type="entry name" value="FAD-linked reductases, C-terminal domain"/>
    <property type="match status" value="1"/>
</dbReference>
<accession>A0A1G8KVW5</accession>
<dbReference type="OrthoDB" id="9805337at2"/>
<evidence type="ECO:0000256" key="4">
    <source>
        <dbReference type="ARBA" id="ARBA00023002"/>
    </source>
</evidence>
<proteinExistence type="inferred from homology"/>
<dbReference type="AlphaFoldDB" id="A0A1G8KVW5"/>
<dbReference type="STRING" id="84521.SAMN04487994_101434"/>
<sequence length="376" mass="41816">MSHLSIGIVGGGIVGSTAAYYLARQGYKVTLFDEETGQATKAAAGIICPWFTLRRNKPWYFLVSNGAEFYHQLIQDLKEDGHETNGLYQAIGTLLPRKNQPSLERDAQRAQERLEQSPAIVGVETLTTQQVNERFPLLNSPYPASFVKGGARVDGEALIATLKEAFQQLGGTYINQRVHLKRHEETVSVHTDESSYTFDRLLLASGAWLPNLLEPLGFEVAIRPQKGQLYSAFNEEWVGNNWPVVMAPGKFDIIPNENGEIVIGATHEDDRDYSLDVEMERINDLVNFAEEWIPGFSEYPIHRIKVGIRAYTPDSGVLVGEVPTLSNVWAVSGLGSSGLTSGPFIGHQWSQLIHTGQWQITKEDFPIETYISPKAD</sequence>
<dbReference type="GO" id="GO:0016491">
    <property type="term" value="F:oxidoreductase activity"/>
    <property type="evidence" value="ECO:0007669"/>
    <property type="project" value="UniProtKB-KW"/>
</dbReference>
<organism evidence="6 7">
    <name type="scientific">Dolosicoccus paucivorans</name>
    <dbReference type="NCBI Taxonomy" id="84521"/>
    <lineage>
        <taxon>Bacteria</taxon>
        <taxon>Bacillati</taxon>
        <taxon>Bacillota</taxon>
        <taxon>Bacilli</taxon>
        <taxon>Lactobacillales</taxon>
        <taxon>Aerococcaceae</taxon>
        <taxon>Dolosicoccus</taxon>
    </lineage>
</organism>
<dbReference type="PANTHER" id="PTHR13847:SF286">
    <property type="entry name" value="D-AMINO ACID DEHYDROGENASE"/>
    <property type="match status" value="1"/>
</dbReference>
<keyword evidence="4" id="KW-0560">Oxidoreductase</keyword>
<name>A0A1G8KVW5_9LACT</name>
<dbReference type="PANTHER" id="PTHR13847">
    <property type="entry name" value="SARCOSINE DEHYDROGENASE-RELATED"/>
    <property type="match status" value="1"/>
</dbReference>
<comment type="similarity">
    <text evidence="2">Belongs to the DadA oxidoreductase family.</text>
</comment>
<evidence type="ECO:0000256" key="1">
    <source>
        <dbReference type="ARBA" id="ARBA00001974"/>
    </source>
</evidence>
<dbReference type="InterPro" id="IPR006076">
    <property type="entry name" value="FAD-dep_OxRdtase"/>
</dbReference>
<dbReference type="GO" id="GO:0005737">
    <property type="term" value="C:cytoplasm"/>
    <property type="evidence" value="ECO:0007669"/>
    <property type="project" value="TreeGrafter"/>
</dbReference>
<comment type="cofactor">
    <cofactor evidence="1">
        <name>FAD</name>
        <dbReference type="ChEBI" id="CHEBI:57692"/>
    </cofactor>
</comment>
<comment type="caution">
    <text evidence="6">The sequence shown here is derived from an EMBL/GenBank/DDBJ whole genome shotgun (WGS) entry which is preliminary data.</text>
</comment>
<dbReference type="Pfam" id="PF01266">
    <property type="entry name" value="DAO"/>
    <property type="match status" value="1"/>
</dbReference>
<gene>
    <name evidence="6" type="ORF">CJ205_04055</name>
</gene>
<dbReference type="RefSeq" id="WP_092084920.1">
    <property type="nucleotide sequence ID" value="NZ_FNEL01000014.1"/>
</dbReference>
<keyword evidence="7" id="KW-1185">Reference proteome</keyword>
<dbReference type="Gene3D" id="3.50.50.60">
    <property type="entry name" value="FAD/NAD(P)-binding domain"/>
    <property type="match status" value="1"/>
</dbReference>